<accession>A0ABT6H146</accession>
<sequence>MNKEQYQIINMQMKHEEHQVMKEIGLLLQELQNVTTQKERELYRLTSRSRMLQTGADVAGGILSLHTFAPDRLKEYDKRILKIREFIQKNETILQQIREKQKVVQGLFVEQVREHEREMTKKEERHLLDFKMCLAVAK</sequence>
<dbReference type="Proteomes" id="UP001218246">
    <property type="component" value="Unassembled WGS sequence"/>
</dbReference>
<comment type="caution">
    <text evidence="1">The sequence shown here is derived from an EMBL/GenBank/DDBJ whole genome shotgun (WGS) entry which is preliminary data.</text>
</comment>
<gene>
    <name evidence="1" type="ORF">P6P90_02515</name>
</gene>
<keyword evidence="2" id="KW-1185">Reference proteome</keyword>
<dbReference type="EMBL" id="JARULN010000001">
    <property type="protein sequence ID" value="MDG5752874.1"/>
    <property type="molecule type" value="Genomic_DNA"/>
</dbReference>
<name>A0ABT6H146_9BACI</name>
<protein>
    <submittedName>
        <fullName evidence="1">Cytoplasmic protein</fullName>
    </submittedName>
</protein>
<organism evidence="1 2">
    <name type="scientific">Ectobacillus antri</name>
    <dbReference type="NCBI Taxonomy" id="2486280"/>
    <lineage>
        <taxon>Bacteria</taxon>
        <taxon>Bacillati</taxon>
        <taxon>Bacillota</taxon>
        <taxon>Bacilli</taxon>
        <taxon>Bacillales</taxon>
        <taxon>Bacillaceae</taxon>
        <taxon>Ectobacillus</taxon>
    </lineage>
</organism>
<dbReference type="RefSeq" id="WP_164464211.1">
    <property type="nucleotide sequence ID" value="NZ_JARRRY010000001.1"/>
</dbReference>
<evidence type="ECO:0000313" key="2">
    <source>
        <dbReference type="Proteomes" id="UP001218246"/>
    </source>
</evidence>
<reference evidence="1 2" key="1">
    <citation type="submission" date="2023-04" db="EMBL/GenBank/DDBJ databases">
        <title>Ectobacillus antri isolated from activated sludge.</title>
        <authorList>
            <person name="Yan P."/>
            <person name="Liu X."/>
        </authorList>
    </citation>
    <scope>NUCLEOTIDE SEQUENCE [LARGE SCALE GENOMIC DNA]</scope>
    <source>
        <strain evidence="1 2">C18H</strain>
    </source>
</reference>
<proteinExistence type="predicted"/>
<evidence type="ECO:0000313" key="1">
    <source>
        <dbReference type="EMBL" id="MDG5752874.1"/>
    </source>
</evidence>